<evidence type="ECO:0000256" key="7">
    <source>
        <dbReference type="ARBA" id="ARBA00023204"/>
    </source>
</evidence>
<dbReference type="CDD" id="cd03241">
    <property type="entry name" value="ABC_RecN"/>
    <property type="match status" value="2"/>
</dbReference>
<name>A0AB38VSU8_9CORY</name>
<dbReference type="SUPFAM" id="SSF52540">
    <property type="entry name" value="P-loop containing nucleoside triphosphate hydrolases"/>
    <property type="match status" value="1"/>
</dbReference>
<dbReference type="GO" id="GO:0005524">
    <property type="term" value="F:ATP binding"/>
    <property type="evidence" value="ECO:0007669"/>
    <property type="project" value="UniProtKB-KW"/>
</dbReference>
<dbReference type="RefSeq" id="WP_126316895.1">
    <property type="nucleotide sequence ID" value="NZ_LR134377.1"/>
</dbReference>
<dbReference type="FunFam" id="3.40.50.300:FF:000356">
    <property type="entry name" value="DNA repair protein RecN"/>
    <property type="match status" value="1"/>
</dbReference>
<dbReference type="PANTHER" id="PTHR11059">
    <property type="entry name" value="DNA REPAIR PROTEIN RECN"/>
    <property type="match status" value="1"/>
</dbReference>
<evidence type="ECO:0000256" key="6">
    <source>
        <dbReference type="ARBA" id="ARBA00022840"/>
    </source>
</evidence>
<dbReference type="Gene3D" id="3.40.50.300">
    <property type="entry name" value="P-loop containing nucleotide triphosphate hydrolases"/>
    <property type="match status" value="2"/>
</dbReference>
<dbReference type="GO" id="GO:0006281">
    <property type="term" value="P:DNA repair"/>
    <property type="evidence" value="ECO:0007669"/>
    <property type="project" value="UniProtKB-KW"/>
</dbReference>
<dbReference type="GO" id="GO:0043590">
    <property type="term" value="C:bacterial nucleoid"/>
    <property type="evidence" value="ECO:0007669"/>
    <property type="project" value="TreeGrafter"/>
</dbReference>
<keyword evidence="6" id="KW-0067">ATP-binding</keyword>
<protein>
    <recommendedName>
        <fullName evidence="3 9">DNA repair protein RecN</fullName>
    </recommendedName>
    <alternativeName>
        <fullName evidence="8 9">Recombination protein N</fullName>
    </alternativeName>
</protein>
<dbReference type="Pfam" id="PF02463">
    <property type="entry name" value="SMC_N"/>
    <property type="match status" value="1"/>
</dbReference>
<evidence type="ECO:0000256" key="4">
    <source>
        <dbReference type="ARBA" id="ARBA00022741"/>
    </source>
</evidence>
<evidence type="ECO:0000256" key="8">
    <source>
        <dbReference type="ARBA" id="ARBA00033408"/>
    </source>
</evidence>
<keyword evidence="5 9" id="KW-0227">DNA damage</keyword>
<evidence type="ECO:0000313" key="12">
    <source>
        <dbReference type="Proteomes" id="UP000271380"/>
    </source>
</evidence>
<keyword evidence="4" id="KW-0547">Nucleotide-binding</keyword>
<organism evidence="11 12">
    <name type="scientific">Corynebacterium kutscheri</name>
    <dbReference type="NCBI Taxonomy" id="35755"/>
    <lineage>
        <taxon>Bacteria</taxon>
        <taxon>Bacillati</taxon>
        <taxon>Actinomycetota</taxon>
        <taxon>Actinomycetes</taxon>
        <taxon>Mycobacteriales</taxon>
        <taxon>Corynebacteriaceae</taxon>
        <taxon>Corynebacterium</taxon>
    </lineage>
</organism>
<evidence type="ECO:0000256" key="5">
    <source>
        <dbReference type="ARBA" id="ARBA00022763"/>
    </source>
</evidence>
<gene>
    <name evidence="11" type="primary">recN</name>
    <name evidence="11" type="ORF">NCTC949_01540</name>
</gene>
<comment type="similarity">
    <text evidence="2 9">Belongs to the RecN family.</text>
</comment>
<dbReference type="AlphaFoldDB" id="A0AB38VSU8"/>
<evidence type="ECO:0000313" key="11">
    <source>
        <dbReference type="EMBL" id="VEH07061.1"/>
    </source>
</evidence>
<evidence type="ECO:0000256" key="3">
    <source>
        <dbReference type="ARBA" id="ARBA00021315"/>
    </source>
</evidence>
<accession>A0AB38VSU8</accession>
<dbReference type="NCBIfam" id="TIGR00634">
    <property type="entry name" value="recN"/>
    <property type="match status" value="1"/>
</dbReference>
<dbReference type="InterPro" id="IPR027417">
    <property type="entry name" value="P-loop_NTPase"/>
</dbReference>
<comment type="function">
    <text evidence="1 9">May be involved in recombinational repair of damaged DNA.</text>
</comment>
<dbReference type="PIRSF" id="PIRSF003128">
    <property type="entry name" value="RecN"/>
    <property type="match status" value="1"/>
</dbReference>
<evidence type="ECO:0000256" key="1">
    <source>
        <dbReference type="ARBA" id="ARBA00003618"/>
    </source>
</evidence>
<sequence>MLAEIEFENIGVIPQASLELSSGLTVLTGETGAGKTMVVTGLRLLTGGRADASRVRVGAARAVVEGRFIVDNLSEDAHAVVREVVESAGGEPDENGEIIATRVVNANGRSKAHLGGRAVPASSLHSFSTELLTIHGQNDQLRLLSLDRQRDALDRMDPDVQKLAATFSAAYKKWREMAKKLREHTNSRMELSQEADRLDFAINEITAINPSIGEDLQLQETIRRLQDVDALREQTLTVLAHLDGAASISEYGAIEDDQNGASDLLGQAASVLLGSEDKDLRGLGDRLADVIAITGEVSAEVGRFLNQLPSDDEELDKLMLRQQELKSLTRKYAPDIEGVIKWLKKAEKKRATIDTSPEALEKLTKDVADAEASMLKVGKKLSAARTALAEKLSAAVTQEIHGLAMNKAVFVVDVRTVAPSKNGLDEVEFLLAPNSAAQPRPLATSASGGELSRVMLALEVVLSAGSSGTTMVFDEVDAGVGGRAAVEIAKRLARLAQKNQVIVVTHLPQVAAFADTHVHVSKNVGDESVTSAVEKLDDERRVEEIARMLAGLDDTETGRAHAEELLATARKTIAAWRASSAEVH</sequence>
<dbReference type="PANTHER" id="PTHR11059:SF0">
    <property type="entry name" value="DNA REPAIR PROTEIN RECN"/>
    <property type="match status" value="1"/>
</dbReference>
<dbReference type="EMBL" id="LR134377">
    <property type="protein sequence ID" value="VEH07061.1"/>
    <property type="molecule type" value="Genomic_DNA"/>
</dbReference>
<dbReference type="Proteomes" id="UP000271380">
    <property type="component" value="Chromosome"/>
</dbReference>
<keyword evidence="7 9" id="KW-0234">DNA repair</keyword>
<dbReference type="InterPro" id="IPR004604">
    <property type="entry name" value="DNA_recomb/repair_RecN"/>
</dbReference>
<dbReference type="InterPro" id="IPR003395">
    <property type="entry name" value="RecF/RecN/SMC_N"/>
</dbReference>
<dbReference type="GO" id="GO:0009432">
    <property type="term" value="P:SOS response"/>
    <property type="evidence" value="ECO:0007669"/>
    <property type="project" value="TreeGrafter"/>
</dbReference>
<evidence type="ECO:0000259" key="10">
    <source>
        <dbReference type="Pfam" id="PF02463"/>
    </source>
</evidence>
<evidence type="ECO:0000256" key="9">
    <source>
        <dbReference type="PIRNR" id="PIRNR003128"/>
    </source>
</evidence>
<feature type="domain" description="RecF/RecN/SMC N-terminal" evidence="10">
    <location>
        <begin position="5"/>
        <end position="522"/>
    </location>
</feature>
<evidence type="ECO:0000256" key="2">
    <source>
        <dbReference type="ARBA" id="ARBA00009441"/>
    </source>
</evidence>
<proteinExistence type="inferred from homology"/>
<dbReference type="GO" id="GO:0006310">
    <property type="term" value="P:DNA recombination"/>
    <property type="evidence" value="ECO:0007669"/>
    <property type="project" value="InterPro"/>
</dbReference>
<reference evidence="11 12" key="1">
    <citation type="submission" date="2018-12" db="EMBL/GenBank/DDBJ databases">
        <authorList>
            <consortium name="Pathogen Informatics"/>
        </authorList>
    </citation>
    <scope>NUCLEOTIDE SEQUENCE [LARGE SCALE GENOMIC DNA]</scope>
    <source>
        <strain evidence="11 12">NCTC949</strain>
    </source>
</reference>